<dbReference type="AlphaFoldDB" id="A0A644ZF41"/>
<dbReference type="GO" id="GO:0003677">
    <property type="term" value="F:DNA binding"/>
    <property type="evidence" value="ECO:0007669"/>
    <property type="project" value="UniProtKB-KW"/>
</dbReference>
<organism evidence="3">
    <name type="scientific">bioreactor metagenome</name>
    <dbReference type="NCBI Taxonomy" id="1076179"/>
    <lineage>
        <taxon>unclassified sequences</taxon>
        <taxon>metagenomes</taxon>
        <taxon>ecological metagenomes</taxon>
    </lineage>
</organism>
<keyword evidence="1" id="KW-0238">DNA-binding</keyword>
<reference evidence="3" key="1">
    <citation type="submission" date="2019-08" db="EMBL/GenBank/DDBJ databases">
        <authorList>
            <person name="Kucharzyk K."/>
            <person name="Murdoch R.W."/>
            <person name="Higgins S."/>
            <person name="Loffler F."/>
        </authorList>
    </citation>
    <scope>NUCLEOTIDE SEQUENCE</scope>
</reference>
<evidence type="ECO:0000313" key="3">
    <source>
        <dbReference type="EMBL" id="MPM39480.1"/>
    </source>
</evidence>
<gene>
    <name evidence="3" type="ORF">SDC9_86113</name>
</gene>
<dbReference type="Gene3D" id="1.10.260.40">
    <property type="entry name" value="lambda repressor-like DNA-binding domains"/>
    <property type="match status" value="1"/>
</dbReference>
<dbReference type="SMART" id="SM00530">
    <property type="entry name" value="HTH_XRE"/>
    <property type="match status" value="1"/>
</dbReference>
<protein>
    <recommendedName>
        <fullName evidence="2">HTH cro/C1-type domain-containing protein</fullName>
    </recommendedName>
</protein>
<dbReference type="PANTHER" id="PTHR46558">
    <property type="entry name" value="TRACRIPTIONAL REGULATORY PROTEIN-RELATED-RELATED"/>
    <property type="match status" value="1"/>
</dbReference>
<accession>A0A644ZF41</accession>
<name>A0A644ZF41_9ZZZZ</name>
<dbReference type="InterPro" id="IPR010982">
    <property type="entry name" value="Lambda_DNA-bd_dom_sf"/>
</dbReference>
<feature type="domain" description="HTH cro/C1-type" evidence="2">
    <location>
        <begin position="5"/>
        <end position="59"/>
    </location>
</feature>
<dbReference type="PROSITE" id="PS50943">
    <property type="entry name" value="HTH_CROC1"/>
    <property type="match status" value="1"/>
</dbReference>
<dbReference type="PANTHER" id="PTHR46558:SF11">
    <property type="entry name" value="HTH-TYPE TRANSCRIPTIONAL REGULATOR XRE"/>
    <property type="match status" value="1"/>
</dbReference>
<proteinExistence type="predicted"/>
<comment type="caution">
    <text evidence="3">The sequence shown here is derived from an EMBL/GenBank/DDBJ whole genome shotgun (WGS) entry which is preliminary data.</text>
</comment>
<dbReference type="SUPFAM" id="SSF47413">
    <property type="entry name" value="lambda repressor-like DNA-binding domains"/>
    <property type="match status" value="1"/>
</dbReference>
<evidence type="ECO:0000256" key="1">
    <source>
        <dbReference type="ARBA" id="ARBA00023125"/>
    </source>
</evidence>
<dbReference type="Pfam" id="PF01381">
    <property type="entry name" value="HTH_3"/>
    <property type="match status" value="1"/>
</dbReference>
<evidence type="ECO:0000259" key="2">
    <source>
        <dbReference type="PROSITE" id="PS50943"/>
    </source>
</evidence>
<dbReference type="InterPro" id="IPR001387">
    <property type="entry name" value="Cro/C1-type_HTH"/>
</dbReference>
<sequence>MDLKIRDLREDNDLSQSKVARYLMCDQSLYSKYERGERELPLRLAVRLAEYFGVSVDYLVGLTDEAAPYPRRRRVK</sequence>
<dbReference type="CDD" id="cd00093">
    <property type="entry name" value="HTH_XRE"/>
    <property type="match status" value="1"/>
</dbReference>
<dbReference type="EMBL" id="VSSQ01008657">
    <property type="protein sequence ID" value="MPM39480.1"/>
    <property type="molecule type" value="Genomic_DNA"/>
</dbReference>